<feature type="region of interest" description="Disordered" evidence="1">
    <location>
        <begin position="280"/>
        <end position="305"/>
    </location>
</feature>
<feature type="compositionally biased region" description="Low complexity" evidence="1">
    <location>
        <begin position="203"/>
        <end position="234"/>
    </location>
</feature>
<reference evidence="2" key="1">
    <citation type="journal article" date="2022" name="G3 (Bethesda)">
        <title>High quality genome of the basidiomycete yeast Dioszegia hungarica PDD-24b-2 isolated from cloud water.</title>
        <authorList>
            <person name="Jarrige D."/>
            <person name="Haridas S."/>
            <person name="Bleykasten-Grosshans C."/>
            <person name="Joly M."/>
            <person name="Nadalig T."/>
            <person name="Sancelme M."/>
            <person name="Vuilleumier S."/>
            <person name="Grigoriev I.V."/>
            <person name="Amato P."/>
            <person name="Bringel F."/>
        </authorList>
    </citation>
    <scope>NUCLEOTIDE SEQUENCE</scope>
    <source>
        <strain evidence="2">PDD-24b-2</strain>
    </source>
</reference>
<feature type="compositionally biased region" description="Acidic residues" evidence="1">
    <location>
        <begin position="612"/>
        <end position="622"/>
    </location>
</feature>
<feature type="region of interest" description="Disordered" evidence="1">
    <location>
        <begin position="427"/>
        <end position="455"/>
    </location>
</feature>
<feature type="compositionally biased region" description="Low complexity" evidence="1">
    <location>
        <begin position="32"/>
        <end position="70"/>
    </location>
</feature>
<evidence type="ECO:0000256" key="1">
    <source>
        <dbReference type="SAM" id="MobiDB-lite"/>
    </source>
</evidence>
<feature type="region of interest" description="Disordered" evidence="1">
    <location>
        <begin position="1"/>
        <end position="73"/>
    </location>
</feature>
<feature type="region of interest" description="Disordered" evidence="1">
    <location>
        <begin position="612"/>
        <end position="638"/>
    </location>
</feature>
<gene>
    <name evidence="2" type="ORF">MKK02DRAFT_37701</name>
</gene>
<feature type="region of interest" description="Disordered" evidence="1">
    <location>
        <begin position="346"/>
        <end position="415"/>
    </location>
</feature>
<proteinExistence type="predicted"/>
<dbReference type="AlphaFoldDB" id="A0AA38H8Z7"/>
<sequence length="656" mass="69022">MSIPVFHPNHPHNRPQYPIPTPLAPGYDTNIPRMPSASARSRNPSAAPPSSYKSPGGMSDSDASVGSSPSNRRCFCGREVVDGGIYCSIDCARSDAFTSLCYKPGGPSTSGPIPTHPPSLGSAMPTPSAESTDGPDWNASHYRRMARADSRRDERREERRRRRAEGSIASSAITSRSATLSTVSSSSSRVPDLVGGYTHSRNASTASTASSVSGWSGSTLSRNPSSASNISSASRRYRGDAVGVIQEDDDEEEYLDTRPYPLPGRGAGGMGMSLSGMGGGALGGHKKSRSGHTKRKGAEPPMGMGKDMRDILEEIISMEKSFSLEDEIILGEDSAVDTPVPAPGLFTAVFDKPPRTPSPISHRRTRSVAPDAPLRGTHRASMSLSQHPSGLAPPPNPQRHSRSRPSSLMGLHQSSLSESHTALYLATASPVAPSRRSASPKLRSRNSLSFTPESAGPAINLSAARFGGGGIDSPASASALTPSARRRPQVSPSAAYAPMEGWRFPGSTSGFGGTTTPRGPQQPSQPIAQPALLPEHSLPPHLLWPPHPQSLSQSQSQPTFPTSPGADTPTFLAPLSRPGQNINFTPGALTGPGDFTPPPSGLRLGVLLGSGDEMEVDDEDDGSTAHGHGHGQPMGAREYLPVFLEAEGFRGRQWAS</sequence>
<dbReference type="Proteomes" id="UP001164286">
    <property type="component" value="Unassembled WGS sequence"/>
</dbReference>
<accession>A0AA38H8Z7</accession>
<organism evidence="2 3">
    <name type="scientific">Dioszegia hungarica</name>
    <dbReference type="NCBI Taxonomy" id="4972"/>
    <lineage>
        <taxon>Eukaryota</taxon>
        <taxon>Fungi</taxon>
        <taxon>Dikarya</taxon>
        <taxon>Basidiomycota</taxon>
        <taxon>Agaricomycotina</taxon>
        <taxon>Tremellomycetes</taxon>
        <taxon>Tremellales</taxon>
        <taxon>Bulleribasidiaceae</taxon>
        <taxon>Dioszegia</taxon>
    </lineage>
</organism>
<dbReference type="RefSeq" id="XP_052944603.1">
    <property type="nucleotide sequence ID" value="XM_053089751.1"/>
</dbReference>
<feature type="compositionally biased region" description="Low complexity" evidence="1">
    <location>
        <begin position="474"/>
        <end position="483"/>
    </location>
</feature>
<feature type="region of interest" description="Disordered" evidence="1">
    <location>
        <begin position="106"/>
        <end position="237"/>
    </location>
</feature>
<evidence type="ECO:0000313" key="2">
    <source>
        <dbReference type="EMBL" id="KAI9634826.1"/>
    </source>
</evidence>
<feature type="compositionally biased region" description="Low complexity" evidence="1">
    <location>
        <begin position="503"/>
        <end position="541"/>
    </location>
</feature>
<dbReference type="GeneID" id="77728956"/>
<feature type="region of interest" description="Disordered" evidence="1">
    <location>
        <begin position="474"/>
        <end position="573"/>
    </location>
</feature>
<protein>
    <submittedName>
        <fullName evidence="2">Uncharacterized protein</fullName>
    </submittedName>
</protein>
<feature type="compositionally biased region" description="Low complexity" evidence="1">
    <location>
        <begin position="427"/>
        <end position="440"/>
    </location>
</feature>
<comment type="caution">
    <text evidence="2">The sequence shown here is derived from an EMBL/GenBank/DDBJ whole genome shotgun (WGS) entry which is preliminary data.</text>
</comment>
<dbReference type="EMBL" id="JAKWFO010000006">
    <property type="protein sequence ID" value="KAI9634826.1"/>
    <property type="molecule type" value="Genomic_DNA"/>
</dbReference>
<feature type="compositionally biased region" description="Low complexity" evidence="1">
    <location>
        <begin position="166"/>
        <end position="188"/>
    </location>
</feature>
<feature type="compositionally biased region" description="Low complexity" evidence="1">
    <location>
        <begin position="549"/>
        <end position="564"/>
    </location>
</feature>
<feature type="compositionally biased region" description="Basic and acidic residues" evidence="1">
    <location>
        <begin position="146"/>
        <end position="157"/>
    </location>
</feature>
<feature type="compositionally biased region" description="Basic residues" evidence="1">
    <location>
        <begin position="284"/>
        <end position="295"/>
    </location>
</feature>
<evidence type="ECO:0000313" key="3">
    <source>
        <dbReference type="Proteomes" id="UP001164286"/>
    </source>
</evidence>
<keyword evidence="3" id="KW-1185">Reference proteome</keyword>
<name>A0AA38H8Z7_9TREE</name>